<dbReference type="GeneID" id="117231795"/>
<dbReference type="InterPro" id="IPR006578">
    <property type="entry name" value="MADF-dom"/>
</dbReference>
<dbReference type="PANTHER" id="PTHR21505">
    <property type="entry name" value="MADF DOMAIN-CONTAINING PROTEIN-RELATED"/>
    <property type="match status" value="1"/>
</dbReference>
<evidence type="ECO:0000259" key="1">
    <source>
        <dbReference type="PROSITE" id="PS51029"/>
    </source>
</evidence>
<gene>
    <name evidence="3" type="primary">LOC117231795</name>
</gene>
<protein>
    <submittedName>
        <fullName evidence="3">Uncharacterized protein LOC117231795 isoform X2</fullName>
    </submittedName>
</protein>
<keyword evidence="2" id="KW-1185">Reference proteome</keyword>
<name>A0A6J3K1R3_9HYME</name>
<dbReference type="PANTHER" id="PTHR21505:SF8">
    <property type="entry name" value="DPT-YFP REPRESSOR BY OVEREXPRESSION, ISOFORM D-RELATED"/>
    <property type="match status" value="1"/>
</dbReference>
<evidence type="ECO:0000313" key="2">
    <source>
        <dbReference type="Proteomes" id="UP000504631"/>
    </source>
</evidence>
<proteinExistence type="predicted"/>
<dbReference type="Proteomes" id="UP000504631">
    <property type="component" value="Unplaced"/>
</dbReference>
<dbReference type="AlphaFoldDB" id="A0A6J3K1R3"/>
<sequence length="322" mass="37943">MSERSARRSSRRIVEHEKWMNCYFRKLASLYRKSPCLWKKDTRGYLDSEYRHRAYSRIHRAMELPGVTFVEIVLKIREMRRLYVNELKRLLGAKSYGHCYEISLPWFYNLHQFLYPYLDYDEAVELHNVDETFAKNENCSCFRCLISSRNTRIRHFLPSSTQRTIPTLNSISSPAVSLPEVKTRPRTCPRSCSRISYTKKQLERFPSRAICTRISRCTSCCENLEHHGDMAENELRDTREVKCHEFTICGLHSTASSDDTCDTDSDQLETFSMTVTRCLRKLDKPYALKAQAEIQQILENMLIKSKNNSPKRTRLRESSYDL</sequence>
<organism evidence="2 3">
    <name type="scientific">Bombus vosnesenskii</name>
    <dbReference type="NCBI Taxonomy" id="207650"/>
    <lineage>
        <taxon>Eukaryota</taxon>
        <taxon>Metazoa</taxon>
        <taxon>Ecdysozoa</taxon>
        <taxon>Arthropoda</taxon>
        <taxon>Hexapoda</taxon>
        <taxon>Insecta</taxon>
        <taxon>Pterygota</taxon>
        <taxon>Neoptera</taxon>
        <taxon>Endopterygota</taxon>
        <taxon>Hymenoptera</taxon>
        <taxon>Apocrita</taxon>
        <taxon>Aculeata</taxon>
        <taxon>Apoidea</taxon>
        <taxon>Anthophila</taxon>
        <taxon>Apidae</taxon>
        <taxon>Bombus</taxon>
        <taxon>Pyrobombus</taxon>
    </lineage>
</organism>
<dbReference type="Pfam" id="PF10545">
    <property type="entry name" value="MADF_DNA_bdg"/>
    <property type="match status" value="1"/>
</dbReference>
<evidence type="ECO:0000313" key="3">
    <source>
        <dbReference type="RefSeq" id="XP_033346471.1"/>
    </source>
</evidence>
<reference evidence="3" key="1">
    <citation type="submission" date="2025-08" db="UniProtKB">
        <authorList>
            <consortium name="RefSeq"/>
        </authorList>
    </citation>
    <scope>IDENTIFICATION</scope>
    <source>
        <tissue evidence="3">Muscle</tissue>
    </source>
</reference>
<accession>A0A6J3K1R3</accession>
<dbReference type="PROSITE" id="PS51029">
    <property type="entry name" value="MADF"/>
    <property type="match status" value="1"/>
</dbReference>
<feature type="domain" description="MADF" evidence="1">
    <location>
        <begin position="26"/>
        <end position="119"/>
    </location>
</feature>
<dbReference type="SMART" id="SM00595">
    <property type="entry name" value="MADF"/>
    <property type="match status" value="1"/>
</dbReference>
<dbReference type="RefSeq" id="XP_033346471.1">
    <property type="nucleotide sequence ID" value="XM_033490580.1"/>
</dbReference>